<dbReference type="EMBL" id="CP002480">
    <property type="protein sequence ID" value="ADW69270.1"/>
    <property type="molecule type" value="Genomic_DNA"/>
</dbReference>
<feature type="domain" description="PKMT C-terminal winged helix" evidence="4">
    <location>
        <begin position="442"/>
        <end position="496"/>
    </location>
</feature>
<dbReference type="PaxDb" id="1198114-AciX9_2228"/>
<dbReference type="Gene3D" id="3.40.50.150">
    <property type="entry name" value="Vaccinia Virus protein VP39"/>
    <property type="match status" value="1"/>
</dbReference>
<dbReference type="PANTHER" id="PTHR43667:SF2">
    <property type="entry name" value="FATTY ACID C-METHYL TRANSFERASE"/>
    <property type="match status" value="1"/>
</dbReference>
<dbReference type="Pfam" id="PF10119">
    <property type="entry name" value="MethyTransf_Reg"/>
    <property type="match status" value="1"/>
</dbReference>
<dbReference type="InterPro" id="IPR050723">
    <property type="entry name" value="CFA/CMAS"/>
</dbReference>
<dbReference type="CDD" id="cd02440">
    <property type="entry name" value="AdoMet_MTases"/>
    <property type="match status" value="1"/>
</dbReference>
<dbReference type="GO" id="GO:0008168">
    <property type="term" value="F:methyltransferase activity"/>
    <property type="evidence" value="ECO:0007669"/>
    <property type="project" value="UniProtKB-KW"/>
</dbReference>
<dbReference type="AlphaFoldDB" id="E8X346"/>
<feature type="region of interest" description="Disordered" evidence="1">
    <location>
        <begin position="338"/>
        <end position="357"/>
    </location>
</feature>
<dbReference type="PANTHER" id="PTHR43667">
    <property type="entry name" value="CYCLOPROPANE-FATTY-ACYL-PHOSPHOLIPID SYNTHASE"/>
    <property type="match status" value="1"/>
</dbReference>
<dbReference type="Pfam" id="PF21782">
    <property type="entry name" value="WHD_PKMT"/>
    <property type="match status" value="1"/>
</dbReference>
<evidence type="ECO:0000259" key="2">
    <source>
        <dbReference type="Pfam" id="PF08242"/>
    </source>
</evidence>
<feature type="compositionally biased region" description="Polar residues" evidence="1">
    <location>
        <begin position="1"/>
        <end position="12"/>
    </location>
</feature>
<feature type="domain" description="Methyltransferase type 12" evidence="2">
    <location>
        <begin position="55"/>
        <end position="155"/>
    </location>
</feature>
<reference evidence="6" key="1">
    <citation type="submission" date="2011-01" db="EMBL/GenBank/DDBJ databases">
        <title>Complete sequence of chromosome of Acidobacterium sp. MP5ACTX9.</title>
        <authorList>
            <consortium name="US DOE Joint Genome Institute"/>
            <person name="Lucas S."/>
            <person name="Copeland A."/>
            <person name="Lapidus A."/>
            <person name="Cheng J.-F."/>
            <person name="Goodwin L."/>
            <person name="Pitluck S."/>
            <person name="Teshima H."/>
            <person name="Detter J.C."/>
            <person name="Han C."/>
            <person name="Tapia R."/>
            <person name="Land M."/>
            <person name="Hauser L."/>
            <person name="Kyrpides N."/>
            <person name="Ivanova N."/>
            <person name="Ovchinnikova G."/>
            <person name="Pagani I."/>
            <person name="Rawat S.R."/>
            <person name="Mannisto M."/>
            <person name="Haggblom M.M."/>
            <person name="Woyke T."/>
        </authorList>
    </citation>
    <scope>NUCLEOTIDE SEQUENCE [LARGE SCALE GENOMIC DNA]</scope>
    <source>
        <strain evidence="6">MP5ACTX9</strain>
    </source>
</reference>
<proteinExistence type="predicted"/>
<keyword evidence="6" id="KW-1185">Reference proteome</keyword>
<organism evidence="6">
    <name type="scientific">Granulicella tundricola (strain ATCC BAA-1859 / DSM 23138 / MP5ACTX9)</name>
    <dbReference type="NCBI Taxonomy" id="1198114"/>
    <lineage>
        <taxon>Bacteria</taxon>
        <taxon>Pseudomonadati</taxon>
        <taxon>Acidobacteriota</taxon>
        <taxon>Terriglobia</taxon>
        <taxon>Terriglobales</taxon>
        <taxon>Acidobacteriaceae</taxon>
        <taxon>Granulicella</taxon>
    </lineage>
</organism>
<dbReference type="STRING" id="1198114.AciX9_2228"/>
<dbReference type="eggNOG" id="COG0220">
    <property type="taxonomic scope" value="Bacteria"/>
</dbReference>
<dbReference type="InterPro" id="IPR018773">
    <property type="entry name" value="MeTrfase_reg_dom_prd"/>
</dbReference>
<evidence type="ECO:0000313" key="6">
    <source>
        <dbReference type="Proteomes" id="UP000000343"/>
    </source>
</evidence>
<dbReference type="Proteomes" id="UP000000343">
    <property type="component" value="Chromosome"/>
</dbReference>
<evidence type="ECO:0000259" key="3">
    <source>
        <dbReference type="Pfam" id="PF10119"/>
    </source>
</evidence>
<evidence type="ECO:0000256" key="1">
    <source>
        <dbReference type="SAM" id="MobiDB-lite"/>
    </source>
</evidence>
<evidence type="ECO:0000259" key="4">
    <source>
        <dbReference type="Pfam" id="PF21782"/>
    </source>
</evidence>
<feature type="region of interest" description="Disordered" evidence="1">
    <location>
        <begin position="1"/>
        <end position="26"/>
    </location>
</feature>
<dbReference type="eggNOG" id="COG4797">
    <property type="taxonomic scope" value="Bacteria"/>
</dbReference>
<keyword evidence="5" id="KW-0489">Methyltransferase</keyword>
<dbReference type="InterPro" id="IPR029063">
    <property type="entry name" value="SAM-dependent_MTases_sf"/>
</dbReference>
<accession>E8X346</accession>
<sequence length="526" mass="57705">MPSPSNAHQTPSIPDPHDAVPYPGTAYPATHPDNLAVQALLHGLTPTPVAHCRVLEIGCNEGRNLIPMAYAIPTSHFVGFDLAAQPVARGNQRIQQLGLTNIHLFQADILTLQDTHPDLGLFDYIIAHGVYAWVPQHVADALLALCRRLLTPNGVAFISYNALPGGHLRTMIREILQHQPGPGPAPDQDPTQSLTHSLDYLKFIASTRPEGDPYRTLFERELTRLPEKGAQVVFHDELTASYNPVSFTTFVTHAAAHSLQFLADATLPLPNDPCFNPAIAGPAKTFANGDPIAEEQSLDHARMRMYRETLLCHQGHDITWDLRLDALAHLRLSSRAELQPPAASDEDDDAEYDDGSRNYKLPDALHKGAGMDTRSPALILIMDHLIAAWPESVPMAQIERLLAGQGITFTAELVTLLLRLIFARMIHLHTWAAPVSATLAARPLVSHISRFELTQHDRLINLAHSVITLPDPIVRTLLQLLDGTRDRAALLEALHTTHPDIPLETLAQGLEPALHLLNRAAVILAS</sequence>
<keyword evidence="5" id="KW-0808">Transferase</keyword>
<dbReference type="InterPro" id="IPR013217">
    <property type="entry name" value="Methyltransf_12"/>
</dbReference>
<dbReference type="InterPro" id="IPR048976">
    <property type="entry name" value="WHD_PKMT"/>
</dbReference>
<dbReference type="SUPFAM" id="SSF53335">
    <property type="entry name" value="S-adenosyl-L-methionine-dependent methyltransferases"/>
    <property type="match status" value="1"/>
</dbReference>
<dbReference type="OrthoDB" id="9801363at2"/>
<dbReference type="RefSeq" id="WP_013580586.1">
    <property type="nucleotide sequence ID" value="NC_015064.1"/>
</dbReference>
<protein>
    <submittedName>
        <fullName evidence="5">Methyltransferase regulatory domain, predicted</fullName>
    </submittedName>
</protein>
<dbReference type="HOGENOM" id="CLU_037603_1_1_0"/>
<feature type="compositionally biased region" description="Acidic residues" evidence="1">
    <location>
        <begin position="344"/>
        <end position="353"/>
    </location>
</feature>
<name>E8X346_GRATM</name>
<dbReference type="KEGG" id="acm:AciX9_2228"/>
<dbReference type="Pfam" id="PF08242">
    <property type="entry name" value="Methyltransf_12"/>
    <property type="match status" value="1"/>
</dbReference>
<feature type="domain" description="Methyltransferase regulatory" evidence="3">
    <location>
        <begin position="231"/>
        <end position="313"/>
    </location>
</feature>
<gene>
    <name evidence="5" type="ordered locus">AciX9_2228</name>
</gene>
<dbReference type="GO" id="GO:0032259">
    <property type="term" value="P:methylation"/>
    <property type="evidence" value="ECO:0007669"/>
    <property type="project" value="UniProtKB-KW"/>
</dbReference>
<evidence type="ECO:0000313" key="5">
    <source>
        <dbReference type="EMBL" id="ADW69270.1"/>
    </source>
</evidence>